<gene>
    <name evidence="5" type="ORF">METZ01_LOCUS75288</name>
</gene>
<dbReference type="Gene3D" id="1.25.40.10">
    <property type="entry name" value="Tetratricopeptide repeat domain"/>
    <property type="match status" value="1"/>
</dbReference>
<evidence type="ECO:0000256" key="1">
    <source>
        <dbReference type="ARBA" id="ARBA00022737"/>
    </source>
</evidence>
<dbReference type="PROSITE" id="PS50005">
    <property type="entry name" value="TPR"/>
    <property type="match status" value="1"/>
</dbReference>
<dbReference type="PANTHER" id="PTHR44858">
    <property type="entry name" value="TETRATRICOPEPTIDE REPEAT PROTEIN 6"/>
    <property type="match status" value="1"/>
</dbReference>
<dbReference type="EMBL" id="UINC01005613">
    <property type="protein sequence ID" value="SVA22434.1"/>
    <property type="molecule type" value="Genomic_DNA"/>
</dbReference>
<evidence type="ECO:0000256" key="2">
    <source>
        <dbReference type="ARBA" id="ARBA00022803"/>
    </source>
</evidence>
<protein>
    <submittedName>
        <fullName evidence="5">Uncharacterized protein</fullName>
    </submittedName>
</protein>
<feature type="region of interest" description="Disordered" evidence="3">
    <location>
        <begin position="179"/>
        <end position="204"/>
    </location>
</feature>
<keyword evidence="4" id="KW-0472">Membrane</keyword>
<keyword evidence="4" id="KW-1133">Transmembrane helix</keyword>
<accession>A0A381U2Z1</accession>
<dbReference type="AlphaFoldDB" id="A0A381U2Z1"/>
<dbReference type="PROSITE" id="PS50293">
    <property type="entry name" value="TPR_REGION"/>
    <property type="match status" value="1"/>
</dbReference>
<evidence type="ECO:0000256" key="3">
    <source>
        <dbReference type="SAM" id="MobiDB-lite"/>
    </source>
</evidence>
<feature type="compositionally biased region" description="Basic and acidic residues" evidence="3">
    <location>
        <begin position="179"/>
        <end position="197"/>
    </location>
</feature>
<dbReference type="SUPFAM" id="SSF48452">
    <property type="entry name" value="TPR-like"/>
    <property type="match status" value="1"/>
</dbReference>
<evidence type="ECO:0000256" key="4">
    <source>
        <dbReference type="SAM" id="Phobius"/>
    </source>
</evidence>
<evidence type="ECO:0000313" key="5">
    <source>
        <dbReference type="EMBL" id="SVA22434.1"/>
    </source>
</evidence>
<proteinExistence type="predicted"/>
<sequence length="204" mass="22788">MASTLADPNIQKFLKWMAILSAIMVVGFSTYHYISGGSEETGELHYRIGNLRLEDGDYQAALTEFNSLLKEDIASPPGLLGRALALKELGRLNDALEDVTAALELKPDFAAAYANRGIILDHLGQYEEAILDYRKAVQLDPELGEGPDWITRFLRNQSESPPTIIDRANYLELELKKPPSERLLSDPDEDAKQRSYKLEGTFSD</sequence>
<keyword evidence="2" id="KW-0802">TPR repeat</keyword>
<keyword evidence="4" id="KW-0812">Transmembrane</keyword>
<dbReference type="SMART" id="SM00028">
    <property type="entry name" value="TPR"/>
    <property type="match status" value="3"/>
</dbReference>
<organism evidence="5">
    <name type="scientific">marine metagenome</name>
    <dbReference type="NCBI Taxonomy" id="408172"/>
    <lineage>
        <taxon>unclassified sequences</taxon>
        <taxon>metagenomes</taxon>
        <taxon>ecological metagenomes</taxon>
    </lineage>
</organism>
<dbReference type="InterPro" id="IPR050498">
    <property type="entry name" value="Ycf3"/>
</dbReference>
<keyword evidence="1" id="KW-0677">Repeat</keyword>
<dbReference type="PANTHER" id="PTHR44858:SF1">
    <property type="entry name" value="UDP-N-ACETYLGLUCOSAMINE--PEPTIDE N-ACETYLGLUCOSAMINYLTRANSFERASE SPINDLY-RELATED"/>
    <property type="match status" value="1"/>
</dbReference>
<dbReference type="Pfam" id="PF00515">
    <property type="entry name" value="TPR_1"/>
    <property type="match status" value="1"/>
</dbReference>
<feature type="transmembrane region" description="Helical" evidence="4">
    <location>
        <begin position="13"/>
        <end position="34"/>
    </location>
</feature>
<dbReference type="Pfam" id="PF13181">
    <property type="entry name" value="TPR_8"/>
    <property type="match status" value="1"/>
</dbReference>
<dbReference type="InterPro" id="IPR019734">
    <property type="entry name" value="TPR_rpt"/>
</dbReference>
<reference evidence="5" key="1">
    <citation type="submission" date="2018-05" db="EMBL/GenBank/DDBJ databases">
        <authorList>
            <person name="Lanie J.A."/>
            <person name="Ng W.-L."/>
            <person name="Kazmierczak K.M."/>
            <person name="Andrzejewski T.M."/>
            <person name="Davidsen T.M."/>
            <person name="Wayne K.J."/>
            <person name="Tettelin H."/>
            <person name="Glass J.I."/>
            <person name="Rusch D."/>
            <person name="Podicherti R."/>
            <person name="Tsui H.-C.T."/>
            <person name="Winkler M.E."/>
        </authorList>
    </citation>
    <scope>NUCLEOTIDE SEQUENCE</scope>
</reference>
<dbReference type="InterPro" id="IPR011990">
    <property type="entry name" value="TPR-like_helical_dom_sf"/>
</dbReference>
<name>A0A381U2Z1_9ZZZZ</name>